<organism evidence="9 10">
    <name type="scientific">Trichlorobacter ammonificans</name>
    <dbReference type="NCBI Taxonomy" id="2916410"/>
    <lineage>
        <taxon>Bacteria</taxon>
        <taxon>Pseudomonadati</taxon>
        <taxon>Thermodesulfobacteriota</taxon>
        <taxon>Desulfuromonadia</taxon>
        <taxon>Geobacterales</taxon>
        <taxon>Geobacteraceae</taxon>
        <taxon>Trichlorobacter</taxon>
    </lineage>
</organism>
<feature type="transmembrane region" description="Helical" evidence="7">
    <location>
        <begin position="24"/>
        <end position="48"/>
    </location>
</feature>
<keyword evidence="3" id="KW-1003">Cell membrane</keyword>
<dbReference type="Proteomes" id="UP001295463">
    <property type="component" value="Chromosome"/>
</dbReference>
<dbReference type="Pfam" id="PF00924">
    <property type="entry name" value="MS_channel_2nd"/>
    <property type="match status" value="1"/>
</dbReference>
<dbReference type="Gene3D" id="1.10.287.1260">
    <property type="match status" value="1"/>
</dbReference>
<sequence length="516" mass="57059">MAAAQAPIPAGSQGSEGILSLVDINYFLVNKLVVLVGVILFFTVVAVVGRIRRRPCPSQVAGTIKLSLLGLLLLYFEATLTDFPNYRLILARLQSVIVLVCLARLVIYLLVDMALALRRHGEVPMLLRDAIRLAVYLVAAIASLRLVFQVDLSAVITTTTVLTAAIAFAMQTTLSNAFHGFSVQIDPLMGRGTWITIPEKNLFGEIVNVGFRYITLRTLDNNQVLVPNSVAVQSIITTHGSSLVPAAERAAQTLTIGLPYELPPEQARSLLLKILRDEPRVLDEPQPVVRLQTLADSSIVYLLKFWIADPVQRGITFDALQTKAWYAVHRAGWGFPFPHRQIVTATPREPFPFSRQELLDGLRQSHLFSALSDGEAQLLADGALLRVFAPGEAAVRQGDEGSSLFFVLSGSLEVLADDRQVALLERGRMFGEMSLLTGEPRRATVRAVSECMLAEVPKQALAELLQRNERLLEQLSEALERHRGGIREHAAQRTEQDSDRRRADYLSVLKSFFGRR</sequence>
<evidence type="ECO:0000256" key="3">
    <source>
        <dbReference type="ARBA" id="ARBA00022475"/>
    </source>
</evidence>
<dbReference type="InterPro" id="IPR000595">
    <property type="entry name" value="cNMP-bd_dom"/>
</dbReference>
<evidence type="ECO:0000256" key="1">
    <source>
        <dbReference type="ARBA" id="ARBA00004651"/>
    </source>
</evidence>
<dbReference type="InterPro" id="IPR010920">
    <property type="entry name" value="LSM_dom_sf"/>
</dbReference>
<dbReference type="EMBL" id="OW150024">
    <property type="protein sequence ID" value="CAH2031918.1"/>
    <property type="molecule type" value="Genomic_DNA"/>
</dbReference>
<dbReference type="InterPro" id="IPR049278">
    <property type="entry name" value="MS_channel_C"/>
</dbReference>
<dbReference type="InterPro" id="IPR023408">
    <property type="entry name" value="MscS_beta-dom_sf"/>
</dbReference>
<feature type="domain" description="Cyclic nucleotide-binding" evidence="8">
    <location>
        <begin position="367"/>
        <end position="482"/>
    </location>
</feature>
<dbReference type="Gene3D" id="3.30.70.100">
    <property type="match status" value="1"/>
</dbReference>
<dbReference type="InterPro" id="IPR006685">
    <property type="entry name" value="MscS_channel_2nd"/>
</dbReference>
<dbReference type="PANTHER" id="PTHR30221">
    <property type="entry name" value="SMALL-CONDUCTANCE MECHANOSENSITIVE CHANNEL"/>
    <property type="match status" value="1"/>
</dbReference>
<reference evidence="9 10" key="1">
    <citation type="submission" date="2022-03" db="EMBL/GenBank/DDBJ databases">
        <authorList>
            <person name="Koch H."/>
        </authorList>
    </citation>
    <scope>NUCLEOTIDE SEQUENCE [LARGE SCALE GENOMIC DNA]</scope>
    <source>
        <strain evidence="9 10">G1</strain>
    </source>
</reference>
<accession>A0ABM9D9N5</accession>
<evidence type="ECO:0000256" key="2">
    <source>
        <dbReference type="ARBA" id="ARBA00008017"/>
    </source>
</evidence>
<dbReference type="PROSITE" id="PS50042">
    <property type="entry name" value="CNMP_BINDING_3"/>
    <property type="match status" value="1"/>
</dbReference>
<dbReference type="SUPFAM" id="SSF50182">
    <property type="entry name" value="Sm-like ribonucleoproteins"/>
    <property type="match status" value="1"/>
</dbReference>
<dbReference type="InterPro" id="IPR014710">
    <property type="entry name" value="RmlC-like_jellyroll"/>
</dbReference>
<comment type="subcellular location">
    <subcellularLocation>
        <location evidence="1">Cell membrane</location>
        <topology evidence="1">Multi-pass membrane protein</topology>
    </subcellularLocation>
</comment>
<dbReference type="PANTHER" id="PTHR30221:SF1">
    <property type="entry name" value="SMALL-CONDUCTANCE MECHANOSENSITIVE CHANNEL"/>
    <property type="match status" value="1"/>
</dbReference>
<gene>
    <name evidence="9" type="ORF">GEAMG1_2083</name>
</gene>
<protein>
    <submittedName>
        <fullName evidence="9">Small-conductance mechanosensitive channel</fullName>
    </submittedName>
</protein>
<keyword evidence="4 7" id="KW-0812">Transmembrane</keyword>
<feature type="transmembrane region" description="Helical" evidence="7">
    <location>
        <begin position="129"/>
        <end position="148"/>
    </location>
</feature>
<evidence type="ECO:0000256" key="7">
    <source>
        <dbReference type="SAM" id="Phobius"/>
    </source>
</evidence>
<feature type="transmembrane region" description="Helical" evidence="7">
    <location>
        <begin position="154"/>
        <end position="174"/>
    </location>
</feature>
<dbReference type="Gene3D" id="2.60.120.10">
    <property type="entry name" value="Jelly Rolls"/>
    <property type="match status" value="1"/>
</dbReference>
<dbReference type="SUPFAM" id="SSF82689">
    <property type="entry name" value="Mechanosensitive channel protein MscS (YggB), C-terminal domain"/>
    <property type="match status" value="1"/>
</dbReference>
<dbReference type="InterPro" id="IPR045275">
    <property type="entry name" value="MscS_archaea/bacteria_type"/>
</dbReference>
<proteinExistence type="inferred from homology"/>
<name>A0ABM9D9N5_9BACT</name>
<keyword evidence="10" id="KW-1185">Reference proteome</keyword>
<feature type="transmembrane region" description="Helical" evidence="7">
    <location>
        <begin position="96"/>
        <end position="117"/>
    </location>
</feature>
<keyword evidence="6 7" id="KW-0472">Membrane</keyword>
<dbReference type="PRINTS" id="PR00103">
    <property type="entry name" value="CAMPKINASE"/>
</dbReference>
<dbReference type="InterPro" id="IPR011066">
    <property type="entry name" value="MscS_channel_C_sf"/>
</dbReference>
<dbReference type="RefSeq" id="WP_305732706.1">
    <property type="nucleotide sequence ID" value="NZ_OW150024.1"/>
</dbReference>
<dbReference type="InterPro" id="IPR018490">
    <property type="entry name" value="cNMP-bd_dom_sf"/>
</dbReference>
<evidence type="ECO:0000256" key="5">
    <source>
        <dbReference type="ARBA" id="ARBA00022989"/>
    </source>
</evidence>
<dbReference type="SUPFAM" id="SSF51206">
    <property type="entry name" value="cAMP-binding domain-like"/>
    <property type="match status" value="1"/>
</dbReference>
<dbReference type="Pfam" id="PF21082">
    <property type="entry name" value="MS_channel_3rd"/>
    <property type="match status" value="1"/>
</dbReference>
<keyword evidence="5 7" id="KW-1133">Transmembrane helix</keyword>
<evidence type="ECO:0000259" key="8">
    <source>
        <dbReference type="PROSITE" id="PS50042"/>
    </source>
</evidence>
<evidence type="ECO:0000313" key="10">
    <source>
        <dbReference type="Proteomes" id="UP001295463"/>
    </source>
</evidence>
<evidence type="ECO:0000256" key="4">
    <source>
        <dbReference type="ARBA" id="ARBA00022692"/>
    </source>
</evidence>
<dbReference type="Pfam" id="PF00027">
    <property type="entry name" value="cNMP_binding"/>
    <property type="match status" value="1"/>
</dbReference>
<evidence type="ECO:0000313" key="9">
    <source>
        <dbReference type="EMBL" id="CAH2031918.1"/>
    </source>
</evidence>
<feature type="transmembrane region" description="Helical" evidence="7">
    <location>
        <begin position="60"/>
        <end position="76"/>
    </location>
</feature>
<dbReference type="CDD" id="cd00038">
    <property type="entry name" value="CAP_ED"/>
    <property type="match status" value="1"/>
</dbReference>
<comment type="similarity">
    <text evidence="2">Belongs to the MscS (TC 1.A.23) family.</text>
</comment>
<dbReference type="SMART" id="SM00100">
    <property type="entry name" value="cNMP"/>
    <property type="match status" value="1"/>
</dbReference>
<dbReference type="Gene3D" id="2.30.30.60">
    <property type="match status" value="1"/>
</dbReference>
<evidence type="ECO:0000256" key="6">
    <source>
        <dbReference type="ARBA" id="ARBA00023136"/>
    </source>
</evidence>